<reference evidence="2 3" key="1">
    <citation type="journal article" date="2020" name="ISME J.">
        <title>Comparative genomics reveals insights into cyanobacterial evolution and habitat adaptation.</title>
        <authorList>
            <person name="Chen M.Y."/>
            <person name="Teng W.K."/>
            <person name="Zhao L."/>
            <person name="Hu C.X."/>
            <person name="Zhou Y.K."/>
            <person name="Han B.P."/>
            <person name="Song L.R."/>
            <person name="Shu W.S."/>
        </authorList>
    </citation>
    <scope>NUCLEOTIDE SEQUENCE [LARGE SCALE GENOMIC DNA]</scope>
    <source>
        <strain evidence="2 3">FACHB-159</strain>
    </source>
</reference>
<organism evidence="2 3">
    <name type="scientific">Nostoc paludosum FACHB-159</name>
    <dbReference type="NCBI Taxonomy" id="2692908"/>
    <lineage>
        <taxon>Bacteria</taxon>
        <taxon>Bacillati</taxon>
        <taxon>Cyanobacteriota</taxon>
        <taxon>Cyanophyceae</taxon>
        <taxon>Nostocales</taxon>
        <taxon>Nostocaceae</taxon>
        <taxon>Nostoc</taxon>
    </lineage>
</organism>
<dbReference type="EMBL" id="JACJTU010000023">
    <property type="protein sequence ID" value="MBD2736712.1"/>
    <property type="molecule type" value="Genomic_DNA"/>
</dbReference>
<protein>
    <submittedName>
        <fullName evidence="2">Uncharacterized protein</fullName>
    </submittedName>
</protein>
<dbReference type="RefSeq" id="WP_190957326.1">
    <property type="nucleotide sequence ID" value="NZ_JACJTU010000023.1"/>
</dbReference>
<dbReference type="Proteomes" id="UP000637383">
    <property type="component" value="Unassembled WGS sequence"/>
</dbReference>
<name>A0ABR8KB04_9NOSO</name>
<gene>
    <name evidence="2" type="ORF">H6H03_22945</name>
</gene>
<evidence type="ECO:0000313" key="2">
    <source>
        <dbReference type="EMBL" id="MBD2736712.1"/>
    </source>
</evidence>
<dbReference type="PROSITE" id="PS51257">
    <property type="entry name" value="PROKAR_LIPOPROTEIN"/>
    <property type="match status" value="1"/>
</dbReference>
<evidence type="ECO:0000313" key="3">
    <source>
        <dbReference type="Proteomes" id="UP000637383"/>
    </source>
</evidence>
<feature type="region of interest" description="Disordered" evidence="1">
    <location>
        <begin position="34"/>
        <end position="53"/>
    </location>
</feature>
<comment type="caution">
    <text evidence="2">The sequence shown here is derived from an EMBL/GenBank/DDBJ whole genome shotgun (WGS) entry which is preliminary data.</text>
</comment>
<proteinExistence type="predicted"/>
<keyword evidence="3" id="KW-1185">Reference proteome</keyword>
<evidence type="ECO:0000256" key="1">
    <source>
        <dbReference type="SAM" id="MobiDB-lite"/>
    </source>
</evidence>
<accession>A0ABR8KB04</accession>
<sequence>MKSSVYRNLSVTACCLGLLVALVGCLGVSVSFESTNPDTSSQLPPDNSEWGTASSTAISAEKNIVPSNLPTVATNLSNQVQNSTKENTYPVLANRDKSATKPKDQGALRMSNQTNQPVRLALLARQSVAKGSGSKQINYDVPAHWDFAPQEGSDKGLILSLPQNNLKVEKGDILVAFAQDGSRRYWGPYVVGETQLPKWNSQSKEWQLVVSP</sequence>